<reference evidence="1" key="1">
    <citation type="submission" date="2023-05" db="EMBL/GenBank/DDBJ databases">
        <title>Nepenthes gracilis genome sequencing.</title>
        <authorList>
            <person name="Fukushima K."/>
        </authorList>
    </citation>
    <scope>NUCLEOTIDE SEQUENCE</scope>
    <source>
        <strain evidence="1">SING2019-196</strain>
    </source>
</reference>
<evidence type="ECO:0000313" key="2">
    <source>
        <dbReference type="Proteomes" id="UP001279734"/>
    </source>
</evidence>
<gene>
    <name evidence="1" type="ORF">Nepgr_017301</name>
</gene>
<dbReference type="AlphaFoldDB" id="A0AAD3SR67"/>
<evidence type="ECO:0000313" key="1">
    <source>
        <dbReference type="EMBL" id="GMH15460.1"/>
    </source>
</evidence>
<organism evidence="1 2">
    <name type="scientific">Nepenthes gracilis</name>
    <name type="common">Slender pitcher plant</name>
    <dbReference type="NCBI Taxonomy" id="150966"/>
    <lineage>
        <taxon>Eukaryota</taxon>
        <taxon>Viridiplantae</taxon>
        <taxon>Streptophyta</taxon>
        <taxon>Embryophyta</taxon>
        <taxon>Tracheophyta</taxon>
        <taxon>Spermatophyta</taxon>
        <taxon>Magnoliopsida</taxon>
        <taxon>eudicotyledons</taxon>
        <taxon>Gunneridae</taxon>
        <taxon>Pentapetalae</taxon>
        <taxon>Caryophyllales</taxon>
        <taxon>Nepenthaceae</taxon>
        <taxon>Nepenthes</taxon>
    </lineage>
</organism>
<accession>A0AAD3SR67</accession>
<comment type="caution">
    <text evidence="1">The sequence shown here is derived from an EMBL/GenBank/DDBJ whole genome shotgun (WGS) entry which is preliminary data.</text>
</comment>
<proteinExistence type="predicted"/>
<keyword evidence="2" id="KW-1185">Reference proteome</keyword>
<protein>
    <submittedName>
        <fullName evidence="1">Uncharacterized protein</fullName>
    </submittedName>
</protein>
<dbReference type="Proteomes" id="UP001279734">
    <property type="component" value="Unassembled WGS sequence"/>
</dbReference>
<name>A0AAD3SR67_NEPGR</name>
<sequence length="123" mass="14161">MLVGLIMQGDIGVLMVGTFKPAICKYSGVRLKNWRTYALEVLRKHHHVSCGTVNINIYSALVRKVVEVELIMFVHGVENSLDQVEVRAFLLFMLKHLYAGRNSFKFHDIMVVLFMESPENDRH</sequence>
<dbReference type="EMBL" id="BSYO01000015">
    <property type="protein sequence ID" value="GMH15460.1"/>
    <property type="molecule type" value="Genomic_DNA"/>
</dbReference>